<protein>
    <submittedName>
        <fullName evidence="1">Uncharacterized protein</fullName>
    </submittedName>
</protein>
<sequence length="52" mass="5895">MNKMIVRGCGTSKQIFGSLKRLAKEFGHLTLAEVEKGNKCRFLGIMRRLRNG</sequence>
<proteinExistence type="predicted"/>
<gene>
    <name evidence="1" type="ORF">LCGC14_0431340</name>
</gene>
<reference evidence="1" key="1">
    <citation type="journal article" date="2015" name="Nature">
        <title>Complex archaea that bridge the gap between prokaryotes and eukaryotes.</title>
        <authorList>
            <person name="Spang A."/>
            <person name="Saw J.H."/>
            <person name="Jorgensen S.L."/>
            <person name="Zaremba-Niedzwiedzka K."/>
            <person name="Martijn J."/>
            <person name="Lind A.E."/>
            <person name="van Eijk R."/>
            <person name="Schleper C."/>
            <person name="Guy L."/>
            <person name="Ettema T.J."/>
        </authorList>
    </citation>
    <scope>NUCLEOTIDE SEQUENCE</scope>
</reference>
<name>A0A0F9SUA1_9ZZZZ</name>
<dbReference type="EMBL" id="LAZR01000403">
    <property type="protein sequence ID" value="KKN70439.1"/>
    <property type="molecule type" value="Genomic_DNA"/>
</dbReference>
<comment type="caution">
    <text evidence="1">The sequence shown here is derived from an EMBL/GenBank/DDBJ whole genome shotgun (WGS) entry which is preliminary data.</text>
</comment>
<evidence type="ECO:0000313" key="1">
    <source>
        <dbReference type="EMBL" id="KKN70439.1"/>
    </source>
</evidence>
<organism evidence="1">
    <name type="scientific">marine sediment metagenome</name>
    <dbReference type="NCBI Taxonomy" id="412755"/>
    <lineage>
        <taxon>unclassified sequences</taxon>
        <taxon>metagenomes</taxon>
        <taxon>ecological metagenomes</taxon>
    </lineage>
</organism>
<dbReference type="AlphaFoldDB" id="A0A0F9SUA1"/>
<accession>A0A0F9SUA1</accession>